<gene>
    <name evidence="1" type="ORF">TT172_LOCUS7829</name>
</gene>
<protein>
    <submittedName>
        <fullName evidence="1">72293393-634a-4f03-85e0-f6814dfec4fd</fullName>
    </submittedName>
</protein>
<evidence type="ECO:0000313" key="2">
    <source>
        <dbReference type="Proteomes" id="UP000289323"/>
    </source>
</evidence>
<accession>A0A3S4D878</accession>
<name>A0A3S4D878_9PEZI</name>
<dbReference type="EMBL" id="OUUZ01000015">
    <property type="protein sequence ID" value="SPQ25410.1"/>
    <property type="molecule type" value="Genomic_DNA"/>
</dbReference>
<dbReference type="Proteomes" id="UP000289323">
    <property type="component" value="Unassembled WGS sequence"/>
</dbReference>
<organism evidence="1 2">
    <name type="scientific">Thermothielavioides terrestris</name>
    <dbReference type="NCBI Taxonomy" id="2587410"/>
    <lineage>
        <taxon>Eukaryota</taxon>
        <taxon>Fungi</taxon>
        <taxon>Dikarya</taxon>
        <taxon>Ascomycota</taxon>
        <taxon>Pezizomycotina</taxon>
        <taxon>Sordariomycetes</taxon>
        <taxon>Sordariomycetidae</taxon>
        <taxon>Sordariales</taxon>
        <taxon>Chaetomiaceae</taxon>
        <taxon>Thermothielavioides</taxon>
    </lineage>
</organism>
<evidence type="ECO:0000313" key="1">
    <source>
        <dbReference type="EMBL" id="SPQ25410.1"/>
    </source>
</evidence>
<proteinExistence type="predicted"/>
<dbReference type="AlphaFoldDB" id="A0A3S4D878"/>
<reference evidence="1 2" key="1">
    <citation type="submission" date="2018-04" db="EMBL/GenBank/DDBJ databases">
        <authorList>
            <person name="Huttner S."/>
            <person name="Dainat J."/>
        </authorList>
    </citation>
    <scope>NUCLEOTIDE SEQUENCE [LARGE SCALE GENOMIC DNA]</scope>
</reference>
<sequence length="138" mass="14985">MNQSLMPRVCTILVRVQSLSKTKMRAIVHVIQVAASMFGRRSLWSRSDAEAPAGPPGDEELMNVGVTSGVLLTVKRLSTPSETWCTRISDLVGVVACRVCVVCVVSRPEGFENHQVKALKALTELSPLAWVLDAVPDI</sequence>